<feature type="domain" description="Helicase C-terminal" evidence="3">
    <location>
        <begin position="448"/>
        <end position="521"/>
    </location>
</feature>
<evidence type="ECO:0000256" key="1">
    <source>
        <dbReference type="ARBA" id="ARBA00022801"/>
    </source>
</evidence>
<dbReference type="InterPro" id="IPR001650">
    <property type="entry name" value="Helicase_C-like"/>
</dbReference>
<dbReference type="InterPro" id="IPR027417">
    <property type="entry name" value="P-loop_NTPase"/>
</dbReference>
<keyword evidence="4" id="KW-0347">Helicase</keyword>
<name>A0AAQ1QYS7_9PSED</name>
<dbReference type="RefSeq" id="WP_074983529.1">
    <property type="nucleotide sequence ID" value="NZ_FOLS01000028.1"/>
</dbReference>
<evidence type="ECO:0000259" key="2">
    <source>
        <dbReference type="SMART" id="SM00487"/>
    </source>
</evidence>
<keyword evidence="5" id="KW-1185">Reference proteome</keyword>
<evidence type="ECO:0000259" key="3">
    <source>
        <dbReference type="SMART" id="SM00490"/>
    </source>
</evidence>
<gene>
    <name evidence="4" type="ORF">SAMN05216577_12823</name>
</gene>
<sequence length="574" mass="65733">MNCSGSWDAWIQAAFTGCLRDRDAMHEYQESAVEFLKLNPFSALFVDLGLGKSVISLTTILDLVREFETDCALVIAPLRVANETWPTEIGQWRHTAALSAHRIRDEELVERVNEAGAEARELLKRFGTEAEDVQVFIRRHRTLELRRKAKKLGYGGPDIRRYGEKHIDAAMADPVSAAERKLFVQDCRRRAAAEAVREQKARNPASIYIINREQVEFLVDAWGRDWPYDTVFIDESSSLKDHRTKRWKALNKVRPFMRRMHQLTATPAAETYLHLFGQIYLLDRGERLGKSFTGFTDTYFKHNKYDYSYKLLPGAEEAIAAKIADICLTMKAEDYLSLEKPVMLVRNVRLSEREQDLYTTMERDSIVELNGVEIEAETAAALSSKLLQLASGVLYDTQLVQDPITEEFEKVKTVHHVHDHKIDALQELQEEVGGESLLVAYHFKSSLERLQKAFPEAVVMDREGKVVKQWNSGKIKMLLVHPQSAGHGLNLQHGGRHVVFFDLPWSLELYLQLIGRLARQGQQKVVYVHHLVAQGTIDEVVLDCLLQKRDAQDALFRLLKRLRKMNQQKIALST</sequence>
<organism evidence="4 5">
    <name type="scientific">Pseudomonas citronellolis</name>
    <dbReference type="NCBI Taxonomy" id="53408"/>
    <lineage>
        <taxon>Bacteria</taxon>
        <taxon>Pseudomonadati</taxon>
        <taxon>Pseudomonadota</taxon>
        <taxon>Gammaproteobacteria</taxon>
        <taxon>Pseudomonadales</taxon>
        <taxon>Pseudomonadaceae</taxon>
        <taxon>Pseudomonas</taxon>
    </lineage>
</organism>
<feature type="domain" description="Helicase ATP-binding" evidence="2">
    <location>
        <begin position="21"/>
        <end position="303"/>
    </location>
</feature>
<dbReference type="PANTHER" id="PTHR45766:SF6">
    <property type="entry name" value="SWI_SNF-RELATED MATRIX-ASSOCIATED ACTIN-DEPENDENT REGULATOR OF CHROMATIN SUBFAMILY A-LIKE PROTEIN 1"/>
    <property type="match status" value="1"/>
</dbReference>
<dbReference type="SMART" id="SM00487">
    <property type="entry name" value="DEXDc"/>
    <property type="match status" value="1"/>
</dbReference>
<dbReference type="GO" id="GO:0016787">
    <property type="term" value="F:hydrolase activity"/>
    <property type="evidence" value="ECO:0007669"/>
    <property type="project" value="UniProtKB-KW"/>
</dbReference>
<dbReference type="GO" id="GO:0004386">
    <property type="term" value="F:helicase activity"/>
    <property type="evidence" value="ECO:0007669"/>
    <property type="project" value="UniProtKB-KW"/>
</dbReference>
<dbReference type="AlphaFoldDB" id="A0AAQ1QYS7"/>
<keyword evidence="1" id="KW-0378">Hydrolase</keyword>
<protein>
    <submittedName>
        <fullName evidence="4">Helicase conserved C-terminal domain-containing protein</fullName>
    </submittedName>
</protein>
<dbReference type="InterPro" id="IPR014001">
    <property type="entry name" value="Helicase_ATP-bd"/>
</dbReference>
<keyword evidence="4" id="KW-0067">ATP-binding</keyword>
<evidence type="ECO:0000313" key="5">
    <source>
        <dbReference type="Proteomes" id="UP000183385"/>
    </source>
</evidence>
<dbReference type="Gene3D" id="3.40.50.300">
    <property type="entry name" value="P-loop containing nucleotide triphosphate hydrolases"/>
    <property type="match status" value="2"/>
</dbReference>
<dbReference type="EMBL" id="FOLS01000028">
    <property type="protein sequence ID" value="SFD52100.1"/>
    <property type="molecule type" value="Genomic_DNA"/>
</dbReference>
<dbReference type="CDD" id="cd18793">
    <property type="entry name" value="SF2_C_SNF"/>
    <property type="match status" value="1"/>
</dbReference>
<accession>A0AAQ1QYS7</accession>
<keyword evidence="4" id="KW-0547">Nucleotide-binding</keyword>
<dbReference type="PANTHER" id="PTHR45766">
    <property type="entry name" value="DNA ANNEALING HELICASE AND ENDONUCLEASE ZRANB3 FAMILY MEMBER"/>
    <property type="match status" value="1"/>
</dbReference>
<dbReference type="SMART" id="SM00490">
    <property type="entry name" value="HELICc"/>
    <property type="match status" value="1"/>
</dbReference>
<dbReference type="Proteomes" id="UP000183385">
    <property type="component" value="Unassembled WGS sequence"/>
</dbReference>
<dbReference type="Pfam" id="PF00271">
    <property type="entry name" value="Helicase_C"/>
    <property type="match status" value="1"/>
</dbReference>
<evidence type="ECO:0000313" key="4">
    <source>
        <dbReference type="EMBL" id="SFD52100.1"/>
    </source>
</evidence>
<comment type="caution">
    <text evidence="4">The sequence shown here is derived from an EMBL/GenBank/DDBJ whole genome shotgun (WGS) entry which is preliminary data.</text>
</comment>
<proteinExistence type="predicted"/>
<dbReference type="SUPFAM" id="SSF52540">
    <property type="entry name" value="P-loop containing nucleoside triphosphate hydrolases"/>
    <property type="match status" value="2"/>
</dbReference>
<reference evidence="4 5" key="1">
    <citation type="submission" date="2016-10" db="EMBL/GenBank/DDBJ databases">
        <authorList>
            <person name="Varghese N."/>
            <person name="Submissions S."/>
        </authorList>
    </citation>
    <scope>NUCLEOTIDE SEQUENCE [LARGE SCALE GENOMIC DNA]</scope>
    <source>
        <strain evidence="4 5">LMG 18378</strain>
    </source>
</reference>
<dbReference type="InterPro" id="IPR049730">
    <property type="entry name" value="SNF2/RAD54-like_C"/>
</dbReference>